<dbReference type="InterPro" id="IPR015943">
    <property type="entry name" value="WD40/YVTN_repeat-like_dom_sf"/>
</dbReference>
<dbReference type="KEGG" id="bcom:BAUCODRAFT_123054"/>
<dbReference type="SUPFAM" id="SSF50978">
    <property type="entry name" value="WD40 repeat-like"/>
    <property type="match status" value="1"/>
</dbReference>
<organism evidence="4 5">
    <name type="scientific">Baudoinia panamericana (strain UAMH 10762)</name>
    <name type="common">Angels' share fungus</name>
    <name type="synonym">Baudoinia compniacensis (strain UAMH 10762)</name>
    <dbReference type="NCBI Taxonomy" id="717646"/>
    <lineage>
        <taxon>Eukaryota</taxon>
        <taxon>Fungi</taxon>
        <taxon>Dikarya</taxon>
        <taxon>Ascomycota</taxon>
        <taxon>Pezizomycotina</taxon>
        <taxon>Dothideomycetes</taxon>
        <taxon>Dothideomycetidae</taxon>
        <taxon>Mycosphaerellales</taxon>
        <taxon>Teratosphaeriaceae</taxon>
        <taxon>Baudoinia</taxon>
    </lineage>
</organism>
<dbReference type="OrthoDB" id="1930760at2759"/>
<dbReference type="OMA" id="LDMKWLP"/>
<evidence type="ECO:0000313" key="5">
    <source>
        <dbReference type="Proteomes" id="UP000011761"/>
    </source>
</evidence>
<dbReference type="Proteomes" id="UP000011761">
    <property type="component" value="Unassembled WGS sequence"/>
</dbReference>
<dbReference type="HOGENOM" id="CLU_036100_1_0_1"/>
<dbReference type="PANTHER" id="PTHR46042:SF1">
    <property type="entry name" value="DIPHTHINE METHYLTRANSFERASE"/>
    <property type="match status" value="1"/>
</dbReference>
<keyword evidence="1" id="KW-0853">WD repeat</keyword>
<comment type="pathway">
    <text evidence="3">Protein modification.</text>
</comment>
<keyword evidence="5" id="KW-1185">Reference proteome</keyword>
<dbReference type="STRING" id="717646.M2LN37"/>
<dbReference type="GeneID" id="19107736"/>
<dbReference type="RefSeq" id="XP_007677146.1">
    <property type="nucleotide sequence ID" value="XM_007678956.1"/>
</dbReference>
<evidence type="ECO:0008006" key="6">
    <source>
        <dbReference type="Google" id="ProtNLM"/>
    </source>
</evidence>
<dbReference type="InterPro" id="IPR052415">
    <property type="entry name" value="Diphthine_MTase"/>
</dbReference>
<name>M2LN37_BAUPA</name>
<dbReference type="AlphaFoldDB" id="M2LN37"/>
<dbReference type="GO" id="GO:0005737">
    <property type="term" value="C:cytoplasm"/>
    <property type="evidence" value="ECO:0007669"/>
    <property type="project" value="TreeGrafter"/>
</dbReference>
<reference evidence="4 5" key="1">
    <citation type="journal article" date="2012" name="PLoS Pathog.">
        <title>Diverse lifestyles and strategies of plant pathogenesis encoded in the genomes of eighteen Dothideomycetes fungi.</title>
        <authorList>
            <person name="Ohm R.A."/>
            <person name="Feau N."/>
            <person name="Henrissat B."/>
            <person name="Schoch C.L."/>
            <person name="Horwitz B.A."/>
            <person name="Barry K.W."/>
            <person name="Condon B.J."/>
            <person name="Copeland A.C."/>
            <person name="Dhillon B."/>
            <person name="Glaser F."/>
            <person name="Hesse C.N."/>
            <person name="Kosti I."/>
            <person name="LaButti K."/>
            <person name="Lindquist E.A."/>
            <person name="Lucas S."/>
            <person name="Salamov A.A."/>
            <person name="Bradshaw R.E."/>
            <person name="Ciuffetti L."/>
            <person name="Hamelin R.C."/>
            <person name="Kema G.H.J."/>
            <person name="Lawrence C."/>
            <person name="Scott J.A."/>
            <person name="Spatafora J.W."/>
            <person name="Turgeon B.G."/>
            <person name="de Wit P.J.G.M."/>
            <person name="Zhong S."/>
            <person name="Goodwin S.B."/>
            <person name="Grigoriev I.V."/>
        </authorList>
    </citation>
    <scope>NUCLEOTIDE SEQUENCE [LARGE SCALE GENOMIC DNA]</scope>
    <source>
        <strain evidence="4 5">UAMH 10762</strain>
    </source>
</reference>
<dbReference type="eggNOG" id="KOG0280">
    <property type="taxonomic scope" value="Eukaryota"/>
</dbReference>
<dbReference type="GO" id="GO:0017183">
    <property type="term" value="P:protein histidyl modification to diphthamide"/>
    <property type="evidence" value="ECO:0007669"/>
    <property type="project" value="TreeGrafter"/>
</dbReference>
<proteinExistence type="predicted"/>
<dbReference type="EMBL" id="KB445556">
    <property type="protein sequence ID" value="EMC95757.1"/>
    <property type="molecule type" value="Genomic_DNA"/>
</dbReference>
<gene>
    <name evidence="4" type="ORF">BAUCODRAFT_123054</name>
</gene>
<keyword evidence="2" id="KW-0677">Repeat</keyword>
<accession>M2LN37</accession>
<evidence type="ECO:0000256" key="2">
    <source>
        <dbReference type="ARBA" id="ARBA00022737"/>
    </source>
</evidence>
<sequence length="421" mass="46880">MTNISSIQSLALDLPPSCIAFCPQQPTYFVIGTYYLHAKAASSVHEANSLPNDNGEGDSQKRSGSLILYRLHRDDITLIATEATPDFSVLDIQWSSYPSTESPVLAVATSTGLLMFYHLEHDCDNASLSAFSTKRVSDESTLVLSCIWHPQRADTIAVTLSDGRVCLIRSTAGKGELWAEDSTVTVTDIYQHSLEAWTVAFTSDFEREYLLSGGDDATLQCSRVDIEDETTLLWQDRKSHIAGVTAILPITSELFLTGSYDDHIRLISTLAGRRRVVAELNLGGGVWRLQLLHDNESAEVEVGFRDDTTRVSASNHINLRGVRSPSKDAVRRGCRSRLRSILILASCMHAGTRVLRLGRFEDEDWRLEVLAKFEEHRSMNYGSAVRPSDQATITIVSTSFYDKLLCLWRFSLPDIGWEVQV</sequence>
<evidence type="ECO:0000256" key="1">
    <source>
        <dbReference type="ARBA" id="ARBA00022574"/>
    </source>
</evidence>
<dbReference type="PANTHER" id="PTHR46042">
    <property type="entry name" value="DIPHTHINE METHYLTRANSFERASE"/>
    <property type="match status" value="1"/>
</dbReference>
<evidence type="ECO:0000256" key="3">
    <source>
        <dbReference type="ARBA" id="ARBA00043952"/>
    </source>
</evidence>
<dbReference type="GO" id="GO:0061685">
    <property type="term" value="F:diphthine methylesterase activity"/>
    <property type="evidence" value="ECO:0007669"/>
    <property type="project" value="TreeGrafter"/>
</dbReference>
<protein>
    <recommendedName>
        <fullName evidence="6">Anaphase-promoting complex subunit 4 WD40 domain-containing protein</fullName>
    </recommendedName>
</protein>
<dbReference type="Gene3D" id="2.130.10.10">
    <property type="entry name" value="YVTN repeat-like/Quinoprotein amine dehydrogenase"/>
    <property type="match status" value="1"/>
</dbReference>
<dbReference type="InterPro" id="IPR036322">
    <property type="entry name" value="WD40_repeat_dom_sf"/>
</dbReference>
<evidence type="ECO:0000313" key="4">
    <source>
        <dbReference type="EMBL" id="EMC95757.1"/>
    </source>
</evidence>